<evidence type="ECO:0000313" key="2">
    <source>
        <dbReference type="EMBL" id="CAJ1954636.1"/>
    </source>
</evidence>
<keyword evidence="3" id="KW-1185">Reference proteome</keyword>
<gene>
    <name evidence="2" type="ORF">CYCCA115_LOCUS15230</name>
</gene>
<organism evidence="2 3">
    <name type="scientific">Cylindrotheca closterium</name>
    <dbReference type="NCBI Taxonomy" id="2856"/>
    <lineage>
        <taxon>Eukaryota</taxon>
        <taxon>Sar</taxon>
        <taxon>Stramenopiles</taxon>
        <taxon>Ochrophyta</taxon>
        <taxon>Bacillariophyta</taxon>
        <taxon>Bacillariophyceae</taxon>
        <taxon>Bacillariophycidae</taxon>
        <taxon>Bacillariales</taxon>
        <taxon>Bacillariaceae</taxon>
        <taxon>Cylindrotheca</taxon>
    </lineage>
</organism>
<dbReference type="EMBL" id="CAKOGP040001869">
    <property type="protein sequence ID" value="CAJ1954636.1"/>
    <property type="molecule type" value="Genomic_DNA"/>
</dbReference>
<dbReference type="AlphaFoldDB" id="A0AAD2PVC7"/>
<feature type="compositionally biased region" description="Basic and acidic residues" evidence="1">
    <location>
        <begin position="191"/>
        <end position="202"/>
    </location>
</feature>
<evidence type="ECO:0000313" key="3">
    <source>
        <dbReference type="Proteomes" id="UP001295423"/>
    </source>
</evidence>
<evidence type="ECO:0000256" key="1">
    <source>
        <dbReference type="SAM" id="MobiDB-lite"/>
    </source>
</evidence>
<reference evidence="2" key="1">
    <citation type="submission" date="2023-08" db="EMBL/GenBank/DDBJ databases">
        <authorList>
            <person name="Audoor S."/>
            <person name="Bilcke G."/>
        </authorList>
    </citation>
    <scope>NUCLEOTIDE SEQUENCE</scope>
</reference>
<accession>A0AAD2PVC7</accession>
<feature type="region of interest" description="Disordered" evidence="1">
    <location>
        <begin position="173"/>
        <end position="238"/>
    </location>
</feature>
<name>A0AAD2PVC7_9STRA</name>
<dbReference type="Proteomes" id="UP001295423">
    <property type="component" value="Unassembled WGS sequence"/>
</dbReference>
<sequence length="238" mass="26230">MVQSLADRATEIAESLRNKVTEALPLDNPKVSKLFACVAPNEEAEFADDDDSMYSGVNNNQENTNHKTNANTFASMNEQMRSVVNTTFNKKFRCNGEDDADTKLTENDNGSSYYDDYTNASRTVGLNTVDGRNDVSGANILGANKNTTNRVPKQSFKDKYVQMKKNQQFSVIKSDKSGKPSLSINAGQAVKDYDDAKTEKQRRAQLAQQKAQEVLENAALQTGDPRSPSMAARTPIDP</sequence>
<comment type="caution">
    <text evidence="2">The sequence shown here is derived from an EMBL/GenBank/DDBJ whole genome shotgun (WGS) entry which is preliminary data.</text>
</comment>
<protein>
    <submittedName>
        <fullName evidence="2">Uncharacterized protein</fullName>
    </submittedName>
</protein>
<proteinExistence type="predicted"/>